<dbReference type="PANTHER" id="PTHR31541:SF60">
    <property type="entry name" value="TF-B3 DOMAIN-CONTAINING PROTEIN"/>
    <property type="match status" value="1"/>
</dbReference>
<evidence type="ECO:0000313" key="6">
    <source>
        <dbReference type="EMBL" id="CAH1437280.1"/>
    </source>
</evidence>
<evidence type="ECO:0000256" key="3">
    <source>
        <dbReference type="ARBA" id="ARBA00023125"/>
    </source>
</evidence>
<keyword evidence="3" id="KW-0238">DNA-binding</keyword>
<proteinExistence type="predicted"/>
<dbReference type="GO" id="GO:0003677">
    <property type="term" value="F:DNA binding"/>
    <property type="evidence" value="ECO:0007669"/>
    <property type="project" value="UniProtKB-KW"/>
</dbReference>
<evidence type="ECO:0000313" key="7">
    <source>
        <dbReference type="Proteomes" id="UP001157418"/>
    </source>
</evidence>
<dbReference type="Gene3D" id="2.40.330.10">
    <property type="entry name" value="DNA-binding pseudobarrel domain"/>
    <property type="match status" value="1"/>
</dbReference>
<evidence type="ECO:0008006" key="8">
    <source>
        <dbReference type="Google" id="ProtNLM"/>
    </source>
</evidence>
<keyword evidence="7" id="KW-1185">Reference proteome</keyword>
<sequence length="139" mass="16435">MVIVRNRVTGQLKEFISNEMKGKKVKVAIHKTLYVSDMKEIQNMLNILMKKLRELLRKNGKLDLNNAIELEVELVGPRLKMHEKLMVLKIWNMNSANNYVFKTKWNNFVKANEKDLKENTKIRSVRFSYTKSFALQLHI</sequence>
<dbReference type="PANTHER" id="PTHR31541">
    <property type="entry name" value="B3 DOMAIN PLANT PROTEIN-RELATED"/>
    <property type="match status" value="1"/>
</dbReference>
<evidence type="ECO:0000256" key="5">
    <source>
        <dbReference type="ARBA" id="ARBA00023242"/>
    </source>
</evidence>
<gene>
    <name evidence="6" type="ORF">LVIROSA_LOCUS23617</name>
</gene>
<comment type="subcellular location">
    <subcellularLocation>
        <location evidence="1">Nucleus</location>
    </subcellularLocation>
</comment>
<comment type="caution">
    <text evidence="6">The sequence shown here is derived from an EMBL/GenBank/DDBJ whole genome shotgun (WGS) entry which is preliminary data.</text>
</comment>
<dbReference type="EMBL" id="CAKMRJ010004445">
    <property type="protein sequence ID" value="CAH1437280.1"/>
    <property type="molecule type" value="Genomic_DNA"/>
</dbReference>
<accession>A0AAU9NHP7</accession>
<organism evidence="6 7">
    <name type="scientific">Lactuca virosa</name>
    <dbReference type="NCBI Taxonomy" id="75947"/>
    <lineage>
        <taxon>Eukaryota</taxon>
        <taxon>Viridiplantae</taxon>
        <taxon>Streptophyta</taxon>
        <taxon>Embryophyta</taxon>
        <taxon>Tracheophyta</taxon>
        <taxon>Spermatophyta</taxon>
        <taxon>Magnoliopsida</taxon>
        <taxon>eudicotyledons</taxon>
        <taxon>Gunneridae</taxon>
        <taxon>Pentapetalae</taxon>
        <taxon>asterids</taxon>
        <taxon>campanulids</taxon>
        <taxon>Asterales</taxon>
        <taxon>Asteraceae</taxon>
        <taxon>Cichorioideae</taxon>
        <taxon>Cichorieae</taxon>
        <taxon>Lactucinae</taxon>
        <taxon>Lactuca</taxon>
    </lineage>
</organism>
<keyword evidence="5" id="KW-0539">Nucleus</keyword>
<evidence type="ECO:0000256" key="1">
    <source>
        <dbReference type="ARBA" id="ARBA00004123"/>
    </source>
</evidence>
<dbReference type="InterPro" id="IPR005508">
    <property type="entry name" value="At2g31720-like"/>
</dbReference>
<evidence type="ECO:0000256" key="2">
    <source>
        <dbReference type="ARBA" id="ARBA00023015"/>
    </source>
</evidence>
<dbReference type="InterPro" id="IPR015300">
    <property type="entry name" value="DNA-bd_pseudobarrel_sf"/>
</dbReference>
<evidence type="ECO:0000256" key="4">
    <source>
        <dbReference type="ARBA" id="ARBA00023163"/>
    </source>
</evidence>
<dbReference type="AlphaFoldDB" id="A0AAU9NHP7"/>
<reference evidence="6 7" key="1">
    <citation type="submission" date="2022-01" db="EMBL/GenBank/DDBJ databases">
        <authorList>
            <person name="Xiong W."/>
            <person name="Schranz E."/>
        </authorList>
    </citation>
    <scope>NUCLEOTIDE SEQUENCE [LARGE SCALE GENOMIC DNA]</scope>
</reference>
<dbReference type="Pfam" id="PF03754">
    <property type="entry name" value="At2g31720-like"/>
    <property type="match status" value="1"/>
</dbReference>
<keyword evidence="4" id="KW-0804">Transcription</keyword>
<keyword evidence="2" id="KW-0805">Transcription regulation</keyword>
<dbReference type="SUPFAM" id="SSF101936">
    <property type="entry name" value="DNA-binding pseudobarrel domain"/>
    <property type="match status" value="1"/>
</dbReference>
<dbReference type="Proteomes" id="UP001157418">
    <property type="component" value="Unassembled WGS sequence"/>
</dbReference>
<dbReference type="GO" id="GO:0005634">
    <property type="term" value="C:nucleus"/>
    <property type="evidence" value="ECO:0007669"/>
    <property type="project" value="UniProtKB-SubCell"/>
</dbReference>
<name>A0AAU9NHP7_9ASTR</name>
<protein>
    <recommendedName>
        <fullName evidence="8">TF-B3 domain-containing protein</fullName>
    </recommendedName>
</protein>